<evidence type="ECO:0000256" key="5">
    <source>
        <dbReference type="HAMAP-Rule" id="MF_00340"/>
    </source>
</evidence>
<reference evidence="7 8" key="1">
    <citation type="submission" date="2014-03" db="EMBL/GenBank/DDBJ databases">
        <title>Genomics of Bifidobacteria.</title>
        <authorList>
            <person name="Ventura M."/>
            <person name="Milani C."/>
            <person name="Lugli G.A."/>
        </authorList>
    </citation>
    <scope>NUCLEOTIDE SEQUENCE [LARGE SCALE GENOMIC DNA]</scope>
    <source>
        <strain evidence="7 8">DSM 22766</strain>
    </source>
</reference>
<dbReference type="NCBIfam" id="TIGR01031">
    <property type="entry name" value="rpmF_bact"/>
    <property type="match status" value="1"/>
</dbReference>
<dbReference type="InterPro" id="IPR044957">
    <property type="entry name" value="Ribosomal_bL32_bact"/>
</dbReference>
<evidence type="ECO:0000256" key="1">
    <source>
        <dbReference type="ARBA" id="ARBA00008560"/>
    </source>
</evidence>
<accession>A0A086Z247</accession>
<comment type="similarity">
    <text evidence="1 5">Belongs to the bacterial ribosomal protein bL32 family.</text>
</comment>
<evidence type="ECO:0000256" key="3">
    <source>
        <dbReference type="ARBA" id="ARBA00023274"/>
    </source>
</evidence>
<dbReference type="InterPro" id="IPR011332">
    <property type="entry name" value="Ribosomal_zn-bd"/>
</dbReference>
<protein>
    <recommendedName>
        <fullName evidence="4 5">Large ribosomal subunit protein bL32</fullName>
    </recommendedName>
</protein>
<name>A0A086Z247_9BIFI</name>
<keyword evidence="3 5" id="KW-0687">Ribonucleoprotein</keyword>
<comment type="caution">
    <text evidence="7">The sequence shown here is derived from an EMBL/GenBank/DDBJ whole genome shotgun (WGS) entry which is preliminary data.</text>
</comment>
<dbReference type="eggNOG" id="COG0333">
    <property type="taxonomic scope" value="Bacteria"/>
</dbReference>
<dbReference type="EMBL" id="JGYK01000001">
    <property type="protein sequence ID" value="KFI40597.1"/>
    <property type="molecule type" value="Genomic_DNA"/>
</dbReference>
<dbReference type="PANTHER" id="PTHR35534:SF1">
    <property type="entry name" value="LARGE RIBOSOMAL SUBUNIT PROTEIN BL32"/>
    <property type="match status" value="1"/>
</dbReference>
<dbReference type="RefSeq" id="WP_033504712.1">
    <property type="nucleotide sequence ID" value="NZ_CP011786.1"/>
</dbReference>
<evidence type="ECO:0000313" key="7">
    <source>
        <dbReference type="EMBL" id="KFI40597.1"/>
    </source>
</evidence>
<dbReference type="STRING" id="1437605.AB656_07360"/>
<dbReference type="SUPFAM" id="SSF57829">
    <property type="entry name" value="Zn-binding ribosomal proteins"/>
    <property type="match status" value="1"/>
</dbReference>
<dbReference type="HAMAP" id="MF_00340">
    <property type="entry name" value="Ribosomal_bL32"/>
    <property type="match status" value="1"/>
</dbReference>
<evidence type="ECO:0000256" key="4">
    <source>
        <dbReference type="ARBA" id="ARBA00035178"/>
    </source>
</evidence>
<dbReference type="GO" id="GO:0015934">
    <property type="term" value="C:large ribosomal subunit"/>
    <property type="evidence" value="ECO:0007669"/>
    <property type="project" value="InterPro"/>
</dbReference>
<evidence type="ECO:0000256" key="2">
    <source>
        <dbReference type="ARBA" id="ARBA00022980"/>
    </source>
</evidence>
<dbReference type="OrthoDB" id="9807363at2"/>
<dbReference type="InterPro" id="IPR002677">
    <property type="entry name" value="Ribosomal_bL32"/>
</dbReference>
<dbReference type="AlphaFoldDB" id="A0A086Z247"/>
<dbReference type="PANTHER" id="PTHR35534">
    <property type="entry name" value="50S RIBOSOMAL PROTEIN L32"/>
    <property type="match status" value="1"/>
</dbReference>
<sequence length="65" mass="7102">MALPKYKTSRANTHSRRANWKTQAASTVACPNCGAPTLPHMACPSCGTFRGRVYKDAMRSKFAAK</sequence>
<feature type="region of interest" description="Disordered" evidence="6">
    <location>
        <begin position="1"/>
        <end position="21"/>
    </location>
</feature>
<proteinExistence type="inferred from homology"/>
<keyword evidence="2 5" id="KW-0689">Ribosomal protein</keyword>
<dbReference type="Pfam" id="PF01783">
    <property type="entry name" value="Ribosomal_L32p"/>
    <property type="match status" value="1"/>
</dbReference>
<dbReference type="GO" id="GO:0006412">
    <property type="term" value="P:translation"/>
    <property type="evidence" value="ECO:0007669"/>
    <property type="project" value="UniProtKB-UniRule"/>
</dbReference>
<evidence type="ECO:0000313" key="8">
    <source>
        <dbReference type="Proteomes" id="UP000029015"/>
    </source>
</evidence>
<gene>
    <name evidence="5" type="primary">rpmF</name>
    <name evidence="7" type="ORF">BACT_1301</name>
</gene>
<dbReference type="PATRIC" id="fig|1437605.7.peg.1507"/>
<dbReference type="KEGG" id="bact:AB656_07360"/>
<dbReference type="Proteomes" id="UP000029015">
    <property type="component" value="Unassembled WGS sequence"/>
</dbReference>
<evidence type="ECO:0000256" key="6">
    <source>
        <dbReference type="SAM" id="MobiDB-lite"/>
    </source>
</evidence>
<keyword evidence="8" id="KW-1185">Reference proteome</keyword>
<dbReference type="GO" id="GO:0003735">
    <property type="term" value="F:structural constituent of ribosome"/>
    <property type="evidence" value="ECO:0007669"/>
    <property type="project" value="InterPro"/>
</dbReference>
<organism evidence="7 8">
    <name type="scientific">Bifidobacterium actinocoloniiforme DSM 22766</name>
    <dbReference type="NCBI Taxonomy" id="1437605"/>
    <lineage>
        <taxon>Bacteria</taxon>
        <taxon>Bacillati</taxon>
        <taxon>Actinomycetota</taxon>
        <taxon>Actinomycetes</taxon>
        <taxon>Bifidobacteriales</taxon>
        <taxon>Bifidobacteriaceae</taxon>
        <taxon>Bifidobacterium</taxon>
    </lineage>
</organism>